<reference evidence="3" key="3">
    <citation type="submission" date="2025-04" db="UniProtKB">
        <authorList>
            <consortium name="RefSeq"/>
        </authorList>
    </citation>
    <scope>IDENTIFICATION</scope>
    <source>
        <strain evidence="3">CBS 304.34</strain>
    </source>
</reference>
<name>A0A6A6Z1E9_9PEZI</name>
<dbReference type="Pfam" id="PF08310">
    <property type="entry name" value="LGFP"/>
    <property type="match status" value="1"/>
</dbReference>
<dbReference type="OrthoDB" id="3757590at2759"/>
<protein>
    <submittedName>
        <fullName evidence="1 3">Uncharacterized protein</fullName>
    </submittedName>
</protein>
<gene>
    <name evidence="1 3" type="ORF">BDZ99DRAFT_238561</name>
</gene>
<evidence type="ECO:0000313" key="3">
    <source>
        <dbReference type="RefSeq" id="XP_033581457.1"/>
    </source>
</evidence>
<sequence>MPTNTIIDYFFNDRRVANPDGTFASLLPGRAQLVPGPGSFEEQILPQAVILGPDAPLVVDTSSYYIAGTAQFHARVVFKYMAGPPNPLIPGPMFKQYLLHNDAIPFSLYLTEGVPRLAAAVREAVVGSQATEIFDTPEIVSGKWYSADLVWDKDTLVTFLGGIPISCHGFGRNPRVGIENPQTIQIGGLKQPFVPTNFNGAIAAVKVELGVPDTLKVEVDKQRNLPRWFITTKLETTRPLFNLGYPLGPAINTDSTWTQQYRQGAISFHYSLREAAFEMHGDLWDAYKSLPEHIKFGLGYQDSDENAWTEANNRVDRSIQFSNGTLQWSQATGSHAILGQIWKDWSGDGLVVKWGFPLENQKSEDGFIAQGGVSQRFQLGTWYLRRDPLHAVGVYGAIDDALRAAGGVSKLGYPLRSEEKVPGVKINLFGVEGVEMDVRKQDFETGAAVFWSFITGGHVVFRDFKDKYVAVGGPAGVLGLPTTEQVNLPLDTDVHEPKPRWGQGFQRGIIVWNPYTNQVEVFRQFQLRLISISARPDGEKKDMYISIQIERDGSNVFNGRYPPLPPGNNAEAYWGDQDFVAPRILLPPMLRIDMSAKYLLRVLVMDDDDSVWPLPNHDDEVGKGSEVLNLRNGFKQSQDGVQIPFSIALFKGTAFGTTEGEVTFGVELV</sequence>
<dbReference type="InterPro" id="IPR013207">
    <property type="entry name" value="LGFP"/>
</dbReference>
<organism evidence="1">
    <name type="scientific">Mytilinidion resinicola</name>
    <dbReference type="NCBI Taxonomy" id="574789"/>
    <lineage>
        <taxon>Eukaryota</taxon>
        <taxon>Fungi</taxon>
        <taxon>Dikarya</taxon>
        <taxon>Ascomycota</taxon>
        <taxon>Pezizomycotina</taxon>
        <taxon>Dothideomycetes</taxon>
        <taxon>Pleosporomycetidae</taxon>
        <taxon>Mytilinidiales</taxon>
        <taxon>Mytilinidiaceae</taxon>
        <taxon>Mytilinidion</taxon>
    </lineage>
</organism>
<keyword evidence="2" id="KW-1185">Reference proteome</keyword>
<dbReference type="EMBL" id="MU003695">
    <property type="protein sequence ID" value="KAF2814493.1"/>
    <property type="molecule type" value="Genomic_DNA"/>
</dbReference>
<dbReference type="RefSeq" id="XP_033581457.1">
    <property type="nucleotide sequence ID" value="XM_033713587.1"/>
</dbReference>
<evidence type="ECO:0000313" key="2">
    <source>
        <dbReference type="Proteomes" id="UP000504636"/>
    </source>
</evidence>
<dbReference type="AlphaFoldDB" id="A0A6A6Z1E9"/>
<proteinExistence type="predicted"/>
<dbReference type="Proteomes" id="UP000504636">
    <property type="component" value="Unplaced"/>
</dbReference>
<dbReference type="GeneID" id="54454480"/>
<reference evidence="3" key="2">
    <citation type="submission" date="2020-04" db="EMBL/GenBank/DDBJ databases">
        <authorList>
            <consortium name="NCBI Genome Project"/>
        </authorList>
    </citation>
    <scope>NUCLEOTIDE SEQUENCE</scope>
    <source>
        <strain evidence="3">CBS 304.34</strain>
    </source>
</reference>
<accession>A0A6A6Z1E9</accession>
<reference evidence="1 3" key="1">
    <citation type="journal article" date="2020" name="Stud. Mycol.">
        <title>101 Dothideomycetes genomes: a test case for predicting lifestyles and emergence of pathogens.</title>
        <authorList>
            <person name="Haridas S."/>
            <person name="Albert R."/>
            <person name="Binder M."/>
            <person name="Bloem J."/>
            <person name="Labutti K."/>
            <person name="Salamov A."/>
            <person name="Andreopoulos B."/>
            <person name="Baker S."/>
            <person name="Barry K."/>
            <person name="Bills G."/>
            <person name="Bluhm B."/>
            <person name="Cannon C."/>
            <person name="Castanera R."/>
            <person name="Culley D."/>
            <person name="Daum C."/>
            <person name="Ezra D."/>
            <person name="Gonzalez J."/>
            <person name="Henrissat B."/>
            <person name="Kuo A."/>
            <person name="Liang C."/>
            <person name="Lipzen A."/>
            <person name="Lutzoni F."/>
            <person name="Magnuson J."/>
            <person name="Mondo S."/>
            <person name="Nolan M."/>
            <person name="Ohm R."/>
            <person name="Pangilinan J."/>
            <person name="Park H.-J."/>
            <person name="Ramirez L."/>
            <person name="Alfaro M."/>
            <person name="Sun H."/>
            <person name="Tritt A."/>
            <person name="Yoshinaga Y."/>
            <person name="Zwiers L.-H."/>
            <person name="Turgeon B."/>
            <person name="Goodwin S."/>
            <person name="Spatafora J."/>
            <person name="Crous P."/>
            <person name="Grigoriev I."/>
        </authorList>
    </citation>
    <scope>NUCLEOTIDE SEQUENCE</scope>
    <source>
        <strain evidence="1 3">CBS 304.34</strain>
    </source>
</reference>
<evidence type="ECO:0000313" key="1">
    <source>
        <dbReference type="EMBL" id="KAF2814493.1"/>
    </source>
</evidence>